<dbReference type="InParanoid" id="A0A5E4GI01"/>
<sequence>ASEQQISLAKSTIFFSPNTPSNLGQQICHILGMPRLIILGSISVSLPFGDAQSVRHCCTLRRRL</sequence>
<gene>
    <name evidence="1" type="ORF">ALMOND_2B014466</name>
</gene>
<organism evidence="1 2">
    <name type="scientific">Prunus dulcis</name>
    <name type="common">Almond</name>
    <name type="synonym">Amygdalus dulcis</name>
    <dbReference type="NCBI Taxonomy" id="3755"/>
    <lineage>
        <taxon>Eukaryota</taxon>
        <taxon>Viridiplantae</taxon>
        <taxon>Streptophyta</taxon>
        <taxon>Embryophyta</taxon>
        <taxon>Tracheophyta</taxon>
        <taxon>Spermatophyta</taxon>
        <taxon>Magnoliopsida</taxon>
        <taxon>eudicotyledons</taxon>
        <taxon>Gunneridae</taxon>
        <taxon>Pentapetalae</taxon>
        <taxon>rosids</taxon>
        <taxon>fabids</taxon>
        <taxon>Rosales</taxon>
        <taxon>Rosaceae</taxon>
        <taxon>Amygdaloideae</taxon>
        <taxon>Amygdaleae</taxon>
        <taxon>Prunus</taxon>
    </lineage>
</organism>
<reference evidence="2" key="1">
    <citation type="journal article" date="2020" name="Plant J.">
        <title>Transposons played a major role in the diversification between the closely related almond and peach genomes: results from the almond genome sequence.</title>
        <authorList>
            <person name="Alioto T."/>
            <person name="Alexiou K.G."/>
            <person name="Bardil A."/>
            <person name="Barteri F."/>
            <person name="Castanera R."/>
            <person name="Cruz F."/>
            <person name="Dhingra A."/>
            <person name="Duval H."/>
            <person name="Fernandez I Marti A."/>
            <person name="Frias L."/>
            <person name="Galan B."/>
            <person name="Garcia J.L."/>
            <person name="Howad W."/>
            <person name="Gomez-Garrido J."/>
            <person name="Gut M."/>
            <person name="Julca I."/>
            <person name="Morata J."/>
            <person name="Puigdomenech P."/>
            <person name="Ribeca P."/>
            <person name="Rubio Cabetas M.J."/>
            <person name="Vlasova A."/>
            <person name="Wirthensohn M."/>
            <person name="Garcia-Mas J."/>
            <person name="Gabaldon T."/>
            <person name="Casacuberta J.M."/>
            <person name="Arus P."/>
        </authorList>
    </citation>
    <scope>NUCLEOTIDE SEQUENCE [LARGE SCALE GENOMIC DNA]</scope>
    <source>
        <strain evidence="2">cv. Texas</strain>
    </source>
</reference>
<dbReference type="EMBL" id="CABIKO010000800">
    <property type="protein sequence ID" value="VVA39489.1"/>
    <property type="molecule type" value="Genomic_DNA"/>
</dbReference>
<dbReference type="Proteomes" id="UP000327085">
    <property type="component" value="Unassembled WGS sequence"/>
</dbReference>
<evidence type="ECO:0000313" key="2">
    <source>
        <dbReference type="Proteomes" id="UP000327085"/>
    </source>
</evidence>
<dbReference type="AlphaFoldDB" id="A0A5E4GI01"/>
<proteinExistence type="predicted"/>
<protein>
    <submittedName>
        <fullName evidence="1">PREDICTED: PRUPE_7G008600</fullName>
    </submittedName>
</protein>
<evidence type="ECO:0000313" key="1">
    <source>
        <dbReference type="EMBL" id="VVA39489.1"/>
    </source>
</evidence>
<feature type="non-terminal residue" evidence="1">
    <location>
        <position position="1"/>
    </location>
</feature>
<dbReference type="Gramene" id="VVA39489">
    <property type="protein sequence ID" value="VVA39489"/>
    <property type="gene ID" value="Prudul26B014466"/>
</dbReference>
<accession>A0A5E4GI01</accession>
<feature type="non-terminal residue" evidence="1">
    <location>
        <position position="64"/>
    </location>
</feature>
<name>A0A5E4GI01_PRUDU</name>